<sequence>MSLSLLLNDVCVQMVKVVKILNAHADSLNWIDRNTALLKQKVDEVGKQTEQRRREQERSFRLAFDQ</sequence>
<comment type="caution">
    <text evidence="2">The sequence shown here is derived from an EMBL/GenBank/DDBJ whole genome shotgun (WGS) entry which is preliminary data.</text>
</comment>
<gene>
    <name evidence="2" type="ORF">GBAR_LOCUS21213</name>
</gene>
<feature type="compositionally biased region" description="Basic and acidic residues" evidence="1">
    <location>
        <begin position="47"/>
        <end position="60"/>
    </location>
</feature>
<dbReference type="Proteomes" id="UP001174909">
    <property type="component" value="Unassembled WGS sequence"/>
</dbReference>
<organism evidence="2 3">
    <name type="scientific">Geodia barretti</name>
    <name type="common">Barrett's horny sponge</name>
    <dbReference type="NCBI Taxonomy" id="519541"/>
    <lineage>
        <taxon>Eukaryota</taxon>
        <taxon>Metazoa</taxon>
        <taxon>Porifera</taxon>
        <taxon>Demospongiae</taxon>
        <taxon>Heteroscleromorpha</taxon>
        <taxon>Tetractinellida</taxon>
        <taxon>Astrophorina</taxon>
        <taxon>Geodiidae</taxon>
        <taxon>Geodia</taxon>
    </lineage>
</organism>
<protein>
    <submittedName>
        <fullName evidence="2">Nuclear pore glycoprotein p62</fullName>
    </submittedName>
</protein>
<evidence type="ECO:0000256" key="1">
    <source>
        <dbReference type="SAM" id="MobiDB-lite"/>
    </source>
</evidence>
<accession>A0AA35X515</accession>
<keyword evidence="3" id="KW-1185">Reference proteome</keyword>
<proteinExistence type="predicted"/>
<evidence type="ECO:0000313" key="3">
    <source>
        <dbReference type="Proteomes" id="UP001174909"/>
    </source>
</evidence>
<reference evidence="2" key="1">
    <citation type="submission" date="2023-03" db="EMBL/GenBank/DDBJ databases">
        <authorList>
            <person name="Steffen K."/>
            <person name="Cardenas P."/>
        </authorList>
    </citation>
    <scope>NUCLEOTIDE SEQUENCE</scope>
</reference>
<name>A0AA35X515_GEOBA</name>
<feature type="region of interest" description="Disordered" evidence="1">
    <location>
        <begin position="47"/>
        <end position="66"/>
    </location>
</feature>
<evidence type="ECO:0000313" key="2">
    <source>
        <dbReference type="EMBL" id="CAI8038037.1"/>
    </source>
</evidence>
<dbReference type="AlphaFoldDB" id="A0AA35X515"/>
<dbReference type="EMBL" id="CASHTH010002971">
    <property type="protein sequence ID" value="CAI8038037.1"/>
    <property type="molecule type" value="Genomic_DNA"/>
</dbReference>